<protein>
    <recommendedName>
        <fullName evidence="3">Esterase</fullName>
    </recommendedName>
</protein>
<evidence type="ECO:0000313" key="2">
    <source>
        <dbReference type="Proteomes" id="UP000617951"/>
    </source>
</evidence>
<evidence type="ECO:0008006" key="3">
    <source>
        <dbReference type="Google" id="ProtNLM"/>
    </source>
</evidence>
<gene>
    <name evidence="1" type="ORF">H8693_09100</name>
</gene>
<dbReference type="InterPro" id="IPR000801">
    <property type="entry name" value="Esterase-like"/>
</dbReference>
<proteinExistence type="predicted"/>
<keyword evidence="2" id="KW-1185">Reference proteome</keyword>
<sequence length="267" mass="30367">MALFRGDIYSHALKLDTQLCVIFPDVPFNVVSPYKETKVLYLLHGLTDSATGWARLTNAEYLAMVNNYILIMPEVQRSFYTDMAYGPKYFTYIAEELPELVNKMFRIPQGKENTFIAGLSMGGYGACKIGFSKPENFGGIGCFSGGVDTEWVVGDFLKEKTEGDFADQNGDYKDVVAIFGPDYAEKDLNDVFRLGREQAKNPDRPRLLQTCGTEDFLYQGNAKFRKALEEAGYGHTYLEWKGAHEWPFWNKSLELAMHFFRGEEVRP</sequence>
<evidence type="ECO:0000313" key="1">
    <source>
        <dbReference type="EMBL" id="MBC8539088.1"/>
    </source>
</evidence>
<dbReference type="PANTHER" id="PTHR48098">
    <property type="entry name" value="ENTEROCHELIN ESTERASE-RELATED"/>
    <property type="match status" value="1"/>
</dbReference>
<dbReference type="GO" id="GO:0016747">
    <property type="term" value="F:acyltransferase activity, transferring groups other than amino-acyl groups"/>
    <property type="evidence" value="ECO:0007669"/>
    <property type="project" value="TreeGrafter"/>
</dbReference>
<organism evidence="1 2">
    <name type="scientific">Guopingia tenuis</name>
    <dbReference type="NCBI Taxonomy" id="2763656"/>
    <lineage>
        <taxon>Bacteria</taxon>
        <taxon>Bacillati</taxon>
        <taxon>Bacillota</taxon>
        <taxon>Clostridia</taxon>
        <taxon>Christensenellales</taxon>
        <taxon>Christensenellaceae</taxon>
        <taxon>Guopingia</taxon>
    </lineage>
</organism>
<dbReference type="SUPFAM" id="SSF53474">
    <property type="entry name" value="alpha/beta-Hydrolases"/>
    <property type="match status" value="1"/>
</dbReference>
<dbReference type="Pfam" id="PF00756">
    <property type="entry name" value="Esterase"/>
    <property type="match status" value="1"/>
</dbReference>
<dbReference type="AlphaFoldDB" id="A0A926HX75"/>
<dbReference type="Proteomes" id="UP000617951">
    <property type="component" value="Unassembled WGS sequence"/>
</dbReference>
<dbReference type="Gene3D" id="3.40.50.1820">
    <property type="entry name" value="alpha/beta hydrolase"/>
    <property type="match status" value="1"/>
</dbReference>
<comment type="caution">
    <text evidence="1">The sequence shown here is derived from an EMBL/GenBank/DDBJ whole genome shotgun (WGS) entry which is preliminary data.</text>
</comment>
<name>A0A926HX75_9FIRM</name>
<dbReference type="InterPro" id="IPR029058">
    <property type="entry name" value="AB_hydrolase_fold"/>
</dbReference>
<reference evidence="1" key="1">
    <citation type="submission" date="2020-08" db="EMBL/GenBank/DDBJ databases">
        <title>Genome public.</title>
        <authorList>
            <person name="Liu C."/>
            <person name="Sun Q."/>
        </authorList>
    </citation>
    <scope>NUCLEOTIDE SEQUENCE</scope>
    <source>
        <strain evidence="1">NSJ-63</strain>
    </source>
</reference>
<accession>A0A926HX75</accession>
<dbReference type="EMBL" id="JACRSS010000005">
    <property type="protein sequence ID" value="MBC8539088.1"/>
    <property type="molecule type" value="Genomic_DNA"/>
</dbReference>
<dbReference type="RefSeq" id="WP_249280708.1">
    <property type="nucleotide sequence ID" value="NZ_JACRSS010000005.1"/>
</dbReference>
<dbReference type="PANTHER" id="PTHR48098:SF1">
    <property type="entry name" value="DIACYLGLYCEROL ACYLTRANSFERASE_MYCOLYLTRANSFERASE AG85A"/>
    <property type="match status" value="1"/>
</dbReference>
<dbReference type="InterPro" id="IPR050583">
    <property type="entry name" value="Mycobacterial_A85_antigen"/>
</dbReference>